<evidence type="ECO:0000313" key="3">
    <source>
        <dbReference type="Proteomes" id="UP000578112"/>
    </source>
</evidence>
<keyword evidence="3" id="KW-1185">Reference proteome</keyword>
<evidence type="ECO:0000313" key="2">
    <source>
        <dbReference type="EMBL" id="MBB4764832.1"/>
    </source>
</evidence>
<proteinExistence type="predicted"/>
<gene>
    <name evidence="2" type="ORF">BJ971_005388</name>
</gene>
<accession>A0A7W7I1Q7</accession>
<reference evidence="2 3" key="1">
    <citation type="submission" date="2020-08" db="EMBL/GenBank/DDBJ databases">
        <title>Sequencing the genomes of 1000 actinobacteria strains.</title>
        <authorList>
            <person name="Klenk H.-P."/>
        </authorList>
    </citation>
    <scope>NUCLEOTIDE SEQUENCE [LARGE SCALE GENOMIC DNA]</scope>
    <source>
        <strain evidence="2 3">DSM 43149</strain>
    </source>
</reference>
<name>A0A7W7I1Q7_9ACTN</name>
<organism evidence="2 3">
    <name type="scientific">Actinoplanes digitatis</name>
    <dbReference type="NCBI Taxonomy" id="1868"/>
    <lineage>
        <taxon>Bacteria</taxon>
        <taxon>Bacillati</taxon>
        <taxon>Actinomycetota</taxon>
        <taxon>Actinomycetes</taxon>
        <taxon>Micromonosporales</taxon>
        <taxon>Micromonosporaceae</taxon>
        <taxon>Actinoplanes</taxon>
    </lineage>
</organism>
<sequence length="82" mass="8342">MTIANPDHRGRSWRDLVRTFSLIAAAAAGLSGIAVVHASADAGAGTTIEAGRTGPGGWLDQWCTEQGGGMSSNPDGTETCNL</sequence>
<dbReference type="RefSeq" id="WP_184995975.1">
    <property type="nucleotide sequence ID" value="NZ_BOMK01000003.1"/>
</dbReference>
<dbReference type="Proteomes" id="UP000578112">
    <property type="component" value="Unassembled WGS sequence"/>
</dbReference>
<dbReference type="EMBL" id="JACHNH010000001">
    <property type="protein sequence ID" value="MBB4764832.1"/>
    <property type="molecule type" value="Genomic_DNA"/>
</dbReference>
<comment type="caution">
    <text evidence="2">The sequence shown here is derived from an EMBL/GenBank/DDBJ whole genome shotgun (WGS) entry which is preliminary data.</text>
</comment>
<dbReference type="AlphaFoldDB" id="A0A7W7I1Q7"/>
<feature type="compositionally biased region" description="Polar residues" evidence="1">
    <location>
        <begin position="71"/>
        <end position="82"/>
    </location>
</feature>
<protein>
    <submittedName>
        <fullName evidence="2">Uncharacterized protein</fullName>
    </submittedName>
</protein>
<feature type="region of interest" description="Disordered" evidence="1">
    <location>
        <begin position="49"/>
        <end position="82"/>
    </location>
</feature>
<evidence type="ECO:0000256" key="1">
    <source>
        <dbReference type="SAM" id="MobiDB-lite"/>
    </source>
</evidence>